<evidence type="ECO:0000313" key="7">
    <source>
        <dbReference type="EMBL" id="TGN19160.1"/>
    </source>
</evidence>
<evidence type="ECO:0000313" key="8">
    <source>
        <dbReference type="Proteomes" id="UP000298058"/>
    </source>
</evidence>
<dbReference type="GO" id="GO:0032259">
    <property type="term" value="P:methylation"/>
    <property type="evidence" value="ECO:0007669"/>
    <property type="project" value="UniProtKB-KW"/>
</dbReference>
<evidence type="ECO:0000256" key="2">
    <source>
        <dbReference type="ARBA" id="ARBA00022603"/>
    </source>
</evidence>
<dbReference type="GO" id="GO:0009007">
    <property type="term" value="F:site-specific DNA-methyltransferase (adenine-specific) activity"/>
    <property type="evidence" value="ECO:0007669"/>
    <property type="project" value="UniProtKB-EC"/>
</dbReference>
<dbReference type="Gene3D" id="3.40.50.150">
    <property type="entry name" value="Vaccinia Virus protein VP39"/>
    <property type="match status" value="1"/>
</dbReference>
<dbReference type="InterPro" id="IPR011639">
    <property type="entry name" value="MethylTrfase_TaqI-like_dom"/>
</dbReference>
<dbReference type="PANTHER" id="PTHR33841:SF1">
    <property type="entry name" value="DNA METHYLTRANSFERASE A"/>
    <property type="match status" value="1"/>
</dbReference>
<proteinExistence type="predicted"/>
<keyword evidence="4" id="KW-0949">S-adenosyl-L-methionine</keyword>
<evidence type="ECO:0000259" key="6">
    <source>
        <dbReference type="Pfam" id="PF07669"/>
    </source>
</evidence>
<sequence>MGRHAKTVISSDGFDRRRTGYYSTPKPIANYLFENMTSLLPQGKKVLDPCVGKEELIEAFVKKGFDTNSFDIHRYKSEYLSNFREIDFLRFYLDHKTAVEDLNLDYDFYIANPPYNCHEDDYIKSHKLALEKNFQSIGTLNMYSMFLYSILDLAKEGAIIGLITMDSFLTSFYHFRLRKYILENFSIHHLLLCPTDLFADQDADVRTCILILQKGIQYQKKVILNNRDANQKIFFEKIGQNSFKEADVNEIILQDPKDHFEIVVDVPEEIRSLFKYKRLGELFPASQEFPQATILSTYPKIDRKHSTFLSIKIRETENSIRILTVS</sequence>
<protein>
    <recommendedName>
        <fullName evidence="1">site-specific DNA-methyltransferase (adenine-specific)</fullName>
        <ecNumber evidence="1">2.1.1.72</ecNumber>
    </recommendedName>
</protein>
<comment type="caution">
    <text evidence="7">The sequence shown here is derived from an EMBL/GenBank/DDBJ whole genome shotgun (WGS) entry which is preliminary data.</text>
</comment>
<dbReference type="AlphaFoldDB" id="A0A4R9LXZ5"/>
<gene>
    <name evidence="7" type="ORF">EHS15_10395</name>
</gene>
<dbReference type="InterPro" id="IPR050953">
    <property type="entry name" value="N4_N6_ade-DNA_methylase"/>
</dbReference>
<dbReference type="Proteomes" id="UP000298058">
    <property type="component" value="Unassembled WGS sequence"/>
</dbReference>
<evidence type="ECO:0000256" key="3">
    <source>
        <dbReference type="ARBA" id="ARBA00022679"/>
    </source>
</evidence>
<keyword evidence="2" id="KW-0489">Methyltransferase</keyword>
<feature type="domain" description="Type II methyltransferase M.TaqI-like" evidence="6">
    <location>
        <begin position="82"/>
        <end position="191"/>
    </location>
</feature>
<comment type="catalytic activity">
    <reaction evidence="5">
        <text>a 2'-deoxyadenosine in DNA + S-adenosyl-L-methionine = an N(6)-methyl-2'-deoxyadenosine in DNA + S-adenosyl-L-homocysteine + H(+)</text>
        <dbReference type="Rhea" id="RHEA:15197"/>
        <dbReference type="Rhea" id="RHEA-COMP:12418"/>
        <dbReference type="Rhea" id="RHEA-COMP:12419"/>
        <dbReference type="ChEBI" id="CHEBI:15378"/>
        <dbReference type="ChEBI" id="CHEBI:57856"/>
        <dbReference type="ChEBI" id="CHEBI:59789"/>
        <dbReference type="ChEBI" id="CHEBI:90615"/>
        <dbReference type="ChEBI" id="CHEBI:90616"/>
        <dbReference type="EC" id="2.1.1.72"/>
    </reaction>
</comment>
<dbReference type="PRINTS" id="PR00507">
    <property type="entry name" value="N12N6MTFRASE"/>
</dbReference>
<dbReference type="EC" id="2.1.1.72" evidence="1"/>
<accession>A0A4R9LXZ5</accession>
<evidence type="ECO:0000256" key="4">
    <source>
        <dbReference type="ARBA" id="ARBA00022691"/>
    </source>
</evidence>
<evidence type="ECO:0000256" key="5">
    <source>
        <dbReference type="ARBA" id="ARBA00047942"/>
    </source>
</evidence>
<evidence type="ECO:0000256" key="1">
    <source>
        <dbReference type="ARBA" id="ARBA00011900"/>
    </source>
</evidence>
<dbReference type="RefSeq" id="WP_135760503.1">
    <property type="nucleotide sequence ID" value="NZ_RQHW01000034.1"/>
</dbReference>
<keyword evidence="3" id="KW-0808">Transferase</keyword>
<reference evidence="7" key="1">
    <citation type="journal article" date="2019" name="PLoS Negl. Trop. Dis.">
        <title>Revisiting the worldwide diversity of Leptospira species in the environment.</title>
        <authorList>
            <person name="Vincent A.T."/>
            <person name="Schiettekatte O."/>
            <person name="Bourhy P."/>
            <person name="Veyrier F.J."/>
            <person name="Picardeau M."/>
        </authorList>
    </citation>
    <scope>NUCLEOTIDE SEQUENCE [LARGE SCALE GENOMIC DNA]</scope>
    <source>
        <strain evidence="7">201300427</strain>
    </source>
</reference>
<organism evidence="7 8">
    <name type="scientific">Leptospira idonii</name>
    <dbReference type="NCBI Taxonomy" id="1193500"/>
    <lineage>
        <taxon>Bacteria</taxon>
        <taxon>Pseudomonadati</taxon>
        <taxon>Spirochaetota</taxon>
        <taxon>Spirochaetia</taxon>
        <taxon>Leptospirales</taxon>
        <taxon>Leptospiraceae</taxon>
        <taxon>Leptospira</taxon>
    </lineage>
</organism>
<dbReference type="EMBL" id="RQHW01000034">
    <property type="protein sequence ID" value="TGN19160.1"/>
    <property type="molecule type" value="Genomic_DNA"/>
</dbReference>
<dbReference type="GO" id="GO:0006304">
    <property type="term" value="P:DNA modification"/>
    <property type="evidence" value="ECO:0007669"/>
    <property type="project" value="InterPro"/>
</dbReference>
<dbReference type="InterPro" id="IPR029063">
    <property type="entry name" value="SAM-dependent_MTases_sf"/>
</dbReference>
<dbReference type="Pfam" id="PF07669">
    <property type="entry name" value="Eco57I"/>
    <property type="match status" value="1"/>
</dbReference>
<keyword evidence="8" id="KW-1185">Reference proteome</keyword>
<dbReference type="PANTHER" id="PTHR33841">
    <property type="entry name" value="DNA METHYLTRANSFERASE YEEA-RELATED"/>
    <property type="match status" value="1"/>
</dbReference>
<name>A0A4R9LXZ5_9LEPT</name>
<dbReference type="SUPFAM" id="SSF53335">
    <property type="entry name" value="S-adenosyl-L-methionine-dependent methyltransferases"/>
    <property type="match status" value="1"/>
</dbReference>
<dbReference type="OrthoDB" id="32195at2"/>